<dbReference type="NCBIfam" id="TIGR01406">
    <property type="entry name" value="dnaQ_proteo"/>
    <property type="match status" value="1"/>
</dbReference>
<keyword evidence="10" id="KW-0269">Exonuclease</keyword>
<protein>
    <recommendedName>
        <fullName evidence="3">DNA polymerase III subunit epsilon</fullName>
    </recommendedName>
</protein>
<dbReference type="Gene3D" id="3.30.420.10">
    <property type="entry name" value="Ribonuclease H-like superfamily/Ribonuclease H"/>
    <property type="match status" value="1"/>
</dbReference>
<feature type="non-terminal residue" evidence="15">
    <location>
        <position position="1"/>
    </location>
</feature>
<dbReference type="CDD" id="cd06131">
    <property type="entry name" value="DNA_pol_III_epsilon_Ecoli_like"/>
    <property type="match status" value="1"/>
</dbReference>
<keyword evidence="7" id="KW-0540">Nuclease</keyword>
<keyword evidence="6" id="KW-0235">DNA replication</keyword>
<evidence type="ECO:0000256" key="13">
    <source>
        <dbReference type="ARBA" id="ARBA00023211"/>
    </source>
</evidence>
<name>A0A381SSV7_9ZZZZ</name>
<dbReference type="NCBIfam" id="TIGR00573">
    <property type="entry name" value="dnaq"/>
    <property type="match status" value="1"/>
</dbReference>
<dbReference type="GO" id="GO:0003677">
    <property type="term" value="F:DNA binding"/>
    <property type="evidence" value="ECO:0007669"/>
    <property type="project" value="InterPro"/>
</dbReference>
<evidence type="ECO:0000256" key="10">
    <source>
        <dbReference type="ARBA" id="ARBA00022839"/>
    </source>
</evidence>
<dbReference type="NCBIfam" id="NF004316">
    <property type="entry name" value="PRK05711.1"/>
    <property type="match status" value="1"/>
</dbReference>
<gene>
    <name evidence="15" type="ORF">METZ01_LOCUS59225</name>
</gene>
<keyword evidence="9" id="KW-0378">Hydrolase</keyword>
<keyword evidence="13" id="KW-0464">Manganese</keyword>
<evidence type="ECO:0000256" key="9">
    <source>
        <dbReference type="ARBA" id="ARBA00022801"/>
    </source>
</evidence>
<evidence type="ECO:0000256" key="2">
    <source>
        <dbReference type="ARBA" id="ARBA00001946"/>
    </source>
</evidence>
<keyword evidence="5" id="KW-0548">Nucleotidyltransferase</keyword>
<dbReference type="PANTHER" id="PTHR30231:SF41">
    <property type="entry name" value="DNA POLYMERASE III SUBUNIT EPSILON"/>
    <property type="match status" value="1"/>
</dbReference>
<evidence type="ECO:0000256" key="1">
    <source>
        <dbReference type="ARBA" id="ARBA00001936"/>
    </source>
</evidence>
<dbReference type="AlphaFoldDB" id="A0A381SSV7"/>
<dbReference type="GO" id="GO:0003887">
    <property type="term" value="F:DNA-directed DNA polymerase activity"/>
    <property type="evidence" value="ECO:0007669"/>
    <property type="project" value="UniProtKB-KW"/>
</dbReference>
<evidence type="ECO:0000256" key="7">
    <source>
        <dbReference type="ARBA" id="ARBA00022722"/>
    </source>
</evidence>
<dbReference type="InterPro" id="IPR012337">
    <property type="entry name" value="RNaseH-like_sf"/>
</dbReference>
<feature type="domain" description="Exonuclease" evidence="14">
    <location>
        <begin position="2"/>
        <end position="174"/>
    </location>
</feature>
<accession>A0A381SSV7</accession>
<evidence type="ECO:0000256" key="3">
    <source>
        <dbReference type="ARBA" id="ARBA00020352"/>
    </source>
</evidence>
<organism evidence="15">
    <name type="scientific">marine metagenome</name>
    <dbReference type="NCBI Taxonomy" id="408172"/>
    <lineage>
        <taxon>unclassified sequences</taxon>
        <taxon>metagenomes</taxon>
        <taxon>ecological metagenomes</taxon>
    </lineage>
</organism>
<keyword evidence="11" id="KW-0460">Magnesium</keyword>
<evidence type="ECO:0000256" key="12">
    <source>
        <dbReference type="ARBA" id="ARBA00022932"/>
    </source>
</evidence>
<evidence type="ECO:0000313" key="15">
    <source>
        <dbReference type="EMBL" id="SVA06371.1"/>
    </source>
</evidence>
<evidence type="ECO:0000259" key="14">
    <source>
        <dbReference type="SMART" id="SM00479"/>
    </source>
</evidence>
<dbReference type="FunFam" id="3.30.420.10:FF:000012">
    <property type="entry name" value="DNA polymerase III subunit epsilon"/>
    <property type="match status" value="1"/>
</dbReference>
<dbReference type="InterPro" id="IPR013520">
    <property type="entry name" value="Ribonucl_H"/>
</dbReference>
<dbReference type="PANTHER" id="PTHR30231">
    <property type="entry name" value="DNA POLYMERASE III SUBUNIT EPSILON"/>
    <property type="match status" value="1"/>
</dbReference>
<keyword evidence="12" id="KW-0239">DNA-directed DNA polymerase</keyword>
<dbReference type="SMART" id="SM00479">
    <property type="entry name" value="EXOIII"/>
    <property type="match status" value="1"/>
</dbReference>
<feature type="non-terminal residue" evidence="15">
    <location>
        <position position="223"/>
    </location>
</feature>
<proteinExistence type="predicted"/>
<comment type="cofactor">
    <cofactor evidence="2">
        <name>Mg(2+)</name>
        <dbReference type="ChEBI" id="CHEBI:18420"/>
    </cofactor>
</comment>
<evidence type="ECO:0000256" key="6">
    <source>
        <dbReference type="ARBA" id="ARBA00022705"/>
    </source>
</evidence>
<dbReference type="EMBL" id="UINC01003444">
    <property type="protein sequence ID" value="SVA06371.1"/>
    <property type="molecule type" value="Genomic_DNA"/>
</dbReference>
<dbReference type="GO" id="GO:0005829">
    <property type="term" value="C:cytosol"/>
    <property type="evidence" value="ECO:0007669"/>
    <property type="project" value="TreeGrafter"/>
</dbReference>
<keyword evidence="8" id="KW-0479">Metal-binding</keyword>
<dbReference type="SUPFAM" id="SSF53098">
    <property type="entry name" value="Ribonuclease H-like"/>
    <property type="match status" value="1"/>
</dbReference>
<dbReference type="InterPro" id="IPR006309">
    <property type="entry name" value="DnaQ_proteo"/>
</dbReference>
<evidence type="ECO:0000256" key="4">
    <source>
        <dbReference type="ARBA" id="ARBA00022679"/>
    </source>
</evidence>
<dbReference type="InterPro" id="IPR036397">
    <property type="entry name" value="RNaseH_sf"/>
</dbReference>
<dbReference type="GO" id="GO:0008408">
    <property type="term" value="F:3'-5' exonuclease activity"/>
    <property type="evidence" value="ECO:0007669"/>
    <property type="project" value="TreeGrafter"/>
</dbReference>
<sequence>MRQVVVDTETTGLEPERGHRVIEIGCVEIRDRRVTGEQFHQYVNPKREIDDAAYEIHGLSNRDLDDKPEFAAIADEFMTFIRGAELIIHNAPFDVAFLNYELSRMESTECIDDVCEVLDSLALARHKHPGQKNSLDALCRRYGIDSSAREQHGALLDAEILADLYLTMTGGQTLMFDDSGSDSGRTAAKATEVRLNARSSKLLVQRPTPEELEAHEAYLDNLD</sequence>
<comment type="cofactor">
    <cofactor evidence="1">
        <name>Mn(2+)</name>
        <dbReference type="ChEBI" id="CHEBI:29035"/>
    </cofactor>
</comment>
<evidence type="ECO:0000256" key="8">
    <source>
        <dbReference type="ARBA" id="ARBA00022723"/>
    </source>
</evidence>
<dbReference type="GO" id="GO:0045004">
    <property type="term" value="P:DNA replication proofreading"/>
    <property type="evidence" value="ECO:0007669"/>
    <property type="project" value="TreeGrafter"/>
</dbReference>
<keyword evidence="4" id="KW-0808">Transferase</keyword>
<evidence type="ECO:0000256" key="11">
    <source>
        <dbReference type="ARBA" id="ARBA00022842"/>
    </source>
</evidence>
<dbReference type="Pfam" id="PF00929">
    <property type="entry name" value="RNase_T"/>
    <property type="match status" value="1"/>
</dbReference>
<dbReference type="GO" id="GO:0046872">
    <property type="term" value="F:metal ion binding"/>
    <property type="evidence" value="ECO:0007669"/>
    <property type="project" value="UniProtKB-KW"/>
</dbReference>
<reference evidence="15" key="1">
    <citation type="submission" date="2018-05" db="EMBL/GenBank/DDBJ databases">
        <authorList>
            <person name="Lanie J.A."/>
            <person name="Ng W.-L."/>
            <person name="Kazmierczak K.M."/>
            <person name="Andrzejewski T.M."/>
            <person name="Davidsen T.M."/>
            <person name="Wayne K.J."/>
            <person name="Tettelin H."/>
            <person name="Glass J.I."/>
            <person name="Rusch D."/>
            <person name="Podicherti R."/>
            <person name="Tsui H.-C.T."/>
            <person name="Winkler M.E."/>
        </authorList>
    </citation>
    <scope>NUCLEOTIDE SEQUENCE</scope>
</reference>
<evidence type="ECO:0000256" key="5">
    <source>
        <dbReference type="ARBA" id="ARBA00022695"/>
    </source>
</evidence>
<dbReference type="InterPro" id="IPR006054">
    <property type="entry name" value="DnaQ"/>
</dbReference>